<dbReference type="SUPFAM" id="SSF47473">
    <property type="entry name" value="EF-hand"/>
    <property type="match status" value="1"/>
</dbReference>
<keyword evidence="6" id="KW-1185">Reference proteome</keyword>
<feature type="domain" description="EF-hand" evidence="4">
    <location>
        <begin position="619"/>
        <end position="654"/>
    </location>
</feature>
<reference evidence="5 6" key="1">
    <citation type="submission" date="2024-03" db="EMBL/GenBank/DDBJ databases">
        <title>Genome-scale model development and genomic sequencing of the oleaginous clade Lipomyces.</title>
        <authorList>
            <consortium name="Lawrence Berkeley National Laboratory"/>
            <person name="Czajka J.J."/>
            <person name="Han Y."/>
            <person name="Kim J."/>
            <person name="Mondo S.J."/>
            <person name="Hofstad B.A."/>
            <person name="Robles A."/>
            <person name="Haridas S."/>
            <person name="Riley R."/>
            <person name="LaButti K."/>
            <person name="Pangilinan J."/>
            <person name="Andreopoulos W."/>
            <person name="Lipzen A."/>
            <person name="Yan J."/>
            <person name="Wang M."/>
            <person name="Ng V."/>
            <person name="Grigoriev I.V."/>
            <person name="Spatafora J.W."/>
            <person name="Magnuson J.K."/>
            <person name="Baker S.E."/>
            <person name="Pomraning K.R."/>
        </authorList>
    </citation>
    <scope>NUCLEOTIDE SEQUENCE [LARGE SCALE GENOMIC DNA]</scope>
    <source>
        <strain evidence="5 6">Phaff 52-87</strain>
    </source>
</reference>
<sequence>MSLLSTIRSKAASLSLFDPAKSEPKPSRDEIFQSSFRLPPDAVLEAAISIELSLDRSSSIFFPGKLMLSQSFLVFDSIEPRACSFAIPLVAMKRVERLASKTYLFALFIETMHGHKLNLQFVGLRSQIEDFCARLKANLRANMSRMRLLRDFLPTLYSEYMLSDPALSPSKQIRTSSSSSSRDPPPGGLGQLFKYPGDARKLRDKSKLRLWAEYMRDHGRNLTLVRLPTFQKLIRVGLPNVLRGEIWELTSGSMFLRLANPNLYTSLQKEFEGRTSLAIEEIEKDLNRSLPEYPAYQSDEGIERLRRVLTVYSWRNESVGYCQAMNIVVAALLIYMSEEQAFWCLSMLCDHLVPGYYSQTMYGTLLDQRVFEALVEKTMPILWDHLVKSDIQLSVVSLPWFLSLYVNSMPLTFAFRILDVFFLEGPKVLFQIGLAILRINGEELLDVSDDGSFISILKDYFTRLGDSAHPSSQNEKLREVTKFQELMVVAFREFSVITDDIISEQRRKHKSHVLDGIENFAKRTQLRNLHKTGKLTPEDLSNVYDRFFQALQSSRLGLGPTKPYMDIDTFQIFMHGLASWAVEPHDFLARLFHRWDTELQGGLTLQDVVTGLGAIKQEDIMSAMAYFFELYDEDGDGKVDREGILQMSEGLLYITRNLTPRVVSDLDGATASSSSPPPTATSSSSSSSTPNASDPNASATPTPQYDYLSSVSAFIQRAFEYATPDDLPASTQLIDAPATKANIALDPNHPRHITLPTFRMVVLADEALERFFTHDFADSIKVTPAKGALRQKGTLRELFDSLVSDSVRVAGEVKRRIDEMERQAREQQAREDAMAIRAAAAQGESLHIQQQILLKQQQQEMERRRKEEEEEEEDDDESADKDVLEGLEIEVPGVASKESAGSELL</sequence>
<protein>
    <submittedName>
        <fullName evidence="5">GTPase activating protein</fullName>
    </submittedName>
</protein>
<dbReference type="Gene3D" id="1.10.8.270">
    <property type="entry name" value="putative rabgap domain of human tbc1 domain family member 14 like domains"/>
    <property type="match status" value="1"/>
</dbReference>
<dbReference type="SUPFAM" id="SSF47923">
    <property type="entry name" value="Ypt/Rab-GAP domain of gyp1p"/>
    <property type="match status" value="2"/>
</dbReference>
<dbReference type="Pfam" id="PF00566">
    <property type="entry name" value="RabGAP-TBC"/>
    <property type="match status" value="1"/>
</dbReference>
<dbReference type="Pfam" id="PF02893">
    <property type="entry name" value="GRAM"/>
    <property type="match status" value="1"/>
</dbReference>
<dbReference type="Gene3D" id="1.10.238.10">
    <property type="entry name" value="EF-hand"/>
    <property type="match status" value="1"/>
</dbReference>
<dbReference type="Gene3D" id="1.10.472.80">
    <property type="entry name" value="Ypt/Rab-GAP domain of gyp1p, domain 3"/>
    <property type="match status" value="1"/>
</dbReference>
<dbReference type="InterPro" id="IPR000195">
    <property type="entry name" value="Rab-GAP-TBC_dom"/>
</dbReference>
<keyword evidence="1" id="KW-0343">GTPase activation</keyword>
<dbReference type="InterPro" id="IPR011992">
    <property type="entry name" value="EF-hand-dom_pair"/>
</dbReference>
<dbReference type="PROSITE" id="PS50222">
    <property type="entry name" value="EF_HAND_2"/>
    <property type="match status" value="1"/>
</dbReference>
<dbReference type="PANTHER" id="PTHR47219">
    <property type="entry name" value="RAB GTPASE-ACTIVATING PROTEIN 1-LIKE"/>
    <property type="match status" value="1"/>
</dbReference>
<feature type="domain" description="Rab-GAP TBC" evidence="3">
    <location>
        <begin position="237"/>
        <end position="425"/>
    </location>
</feature>
<dbReference type="InterPro" id="IPR004182">
    <property type="entry name" value="GRAM"/>
</dbReference>
<dbReference type="PANTHER" id="PTHR47219:SF20">
    <property type="entry name" value="TBC1 DOMAIN FAMILY MEMBER 2B"/>
    <property type="match status" value="1"/>
</dbReference>
<evidence type="ECO:0000313" key="6">
    <source>
        <dbReference type="Proteomes" id="UP001498771"/>
    </source>
</evidence>
<feature type="compositionally biased region" description="Low complexity" evidence="2">
    <location>
        <begin position="669"/>
        <end position="699"/>
    </location>
</feature>
<dbReference type="SMART" id="SM00164">
    <property type="entry name" value="TBC"/>
    <property type="match status" value="1"/>
</dbReference>
<proteinExistence type="predicted"/>
<evidence type="ECO:0000256" key="1">
    <source>
        <dbReference type="ARBA" id="ARBA00022468"/>
    </source>
</evidence>
<dbReference type="InterPro" id="IPR050302">
    <property type="entry name" value="Rab_GAP_TBC_domain"/>
</dbReference>
<gene>
    <name evidence="5" type="ORF">BZA70DRAFT_286373</name>
</gene>
<name>A0ABR1FAW2_9ASCO</name>
<dbReference type="InterPro" id="IPR035969">
    <property type="entry name" value="Rab-GAP_TBC_sf"/>
</dbReference>
<dbReference type="Proteomes" id="UP001498771">
    <property type="component" value="Unassembled WGS sequence"/>
</dbReference>
<dbReference type="InterPro" id="IPR002048">
    <property type="entry name" value="EF_hand_dom"/>
</dbReference>
<evidence type="ECO:0000313" key="5">
    <source>
        <dbReference type="EMBL" id="KAK7206993.1"/>
    </source>
</evidence>
<feature type="region of interest" description="Disordered" evidence="2">
    <location>
        <begin position="853"/>
        <end position="905"/>
    </location>
</feature>
<dbReference type="Gene3D" id="1.10.10.750">
    <property type="entry name" value="Ypt/Rab-GAP domain of gyp1p, domain 1"/>
    <property type="match status" value="1"/>
</dbReference>
<dbReference type="RefSeq" id="XP_064770026.1">
    <property type="nucleotide sequence ID" value="XM_064913855.1"/>
</dbReference>
<feature type="compositionally biased region" description="Acidic residues" evidence="2">
    <location>
        <begin position="868"/>
        <end position="879"/>
    </location>
</feature>
<feature type="region of interest" description="Disordered" evidence="2">
    <location>
        <begin position="666"/>
        <end position="702"/>
    </location>
</feature>
<accession>A0ABR1FAW2</accession>
<evidence type="ECO:0000259" key="3">
    <source>
        <dbReference type="PROSITE" id="PS50086"/>
    </source>
</evidence>
<dbReference type="PROSITE" id="PS50086">
    <property type="entry name" value="TBC_RABGAP"/>
    <property type="match status" value="1"/>
</dbReference>
<comment type="caution">
    <text evidence="5">The sequence shown here is derived from an EMBL/GenBank/DDBJ whole genome shotgun (WGS) entry which is preliminary data.</text>
</comment>
<dbReference type="GeneID" id="90039367"/>
<dbReference type="EMBL" id="JBBJBU010000001">
    <property type="protein sequence ID" value="KAK7206993.1"/>
    <property type="molecule type" value="Genomic_DNA"/>
</dbReference>
<feature type="region of interest" description="Disordered" evidence="2">
    <location>
        <begin position="168"/>
        <end position="194"/>
    </location>
</feature>
<organism evidence="5 6">
    <name type="scientific">Myxozyma melibiosi</name>
    <dbReference type="NCBI Taxonomy" id="54550"/>
    <lineage>
        <taxon>Eukaryota</taxon>
        <taxon>Fungi</taxon>
        <taxon>Dikarya</taxon>
        <taxon>Ascomycota</taxon>
        <taxon>Saccharomycotina</taxon>
        <taxon>Lipomycetes</taxon>
        <taxon>Lipomycetales</taxon>
        <taxon>Lipomycetaceae</taxon>
        <taxon>Myxozyma</taxon>
    </lineage>
</organism>
<evidence type="ECO:0000259" key="4">
    <source>
        <dbReference type="PROSITE" id="PS50222"/>
    </source>
</evidence>
<evidence type="ECO:0000256" key="2">
    <source>
        <dbReference type="SAM" id="MobiDB-lite"/>
    </source>
</evidence>